<feature type="binding site" evidence="11">
    <location>
        <begin position="269"/>
        <end position="271"/>
    </location>
    <ligand>
        <name>4-CDP-2-C-methyl-D-erythritol 2-phosphate</name>
        <dbReference type="ChEBI" id="CHEBI:57919"/>
    </ligand>
</feature>
<dbReference type="GO" id="GO:0008685">
    <property type="term" value="F:2-C-methyl-D-erythritol 2,4-cyclodiphosphate synthase activity"/>
    <property type="evidence" value="ECO:0007669"/>
    <property type="project" value="UniProtKB-UniRule"/>
</dbReference>
<evidence type="ECO:0000256" key="12">
    <source>
        <dbReference type="RuleBase" id="RU004395"/>
    </source>
</evidence>
<comment type="caution">
    <text evidence="11">Lacks conserved residue(s) required for the propagation of feature annotation.</text>
</comment>
<dbReference type="InterPro" id="IPR003526">
    <property type="entry name" value="MECDP_synthase"/>
</dbReference>
<dbReference type="OrthoDB" id="9804336at2"/>
<proteinExistence type="inferred from homology"/>
<dbReference type="GO" id="GO:0046872">
    <property type="term" value="F:metal ion binding"/>
    <property type="evidence" value="ECO:0007669"/>
    <property type="project" value="UniProtKB-KW"/>
</dbReference>
<keyword evidence="10 11" id="KW-0511">Multifunctional enzyme</keyword>
<feature type="site" description="Transition state stabilizer" evidence="11">
    <location>
        <position position="39"/>
    </location>
</feature>
<comment type="catalytic activity">
    <reaction evidence="11">
        <text>2-C-methyl-D-erythritol 4-phosphate + CTP + H(+) = 4-CDP-2-C-methyl-D-erythritol + diphosphate</text>
        <dbReference type="Rhea" id="RHEA:13429"/>
        <dbReference type="ChEBI" id="CHEBI:15378"/>
        <dbReference type="ChEBI" id="CHEBI:33019"/>
        <dbReference type="ChEBI" id="CHEBI:37563"/>
        <dbReference type="ChEBI" id="CHEBI:57823"/>
        <dbReference type="ChEBI" id="CHEBI:58262"/>
        <dbReference type="EC" id="2.7.7.60"/>
    </reaction>
</comment>
<comment type="cofactor">
    <cofactor evidence="2 11">
        <name>a divalent metal cation</name>
        <dbReference type="ChEBI" id="CHEBI:60240"/>
    </cofactor>
</comment>
<feature type="site" description="Positions MEP for the nucleophilic attack" evidence="11">
    <location>
        <position position="179"/>
    </location>
</feature>
<dbReference type="EMBL" id="CP001751">
    <property type="protein sequence ID" value="ADE38456.1"/>
    <property type="molecule type" value="Genomic_DNA"/>
</dbReference>
<evidence type="ECO:0000256" key="11">
    <source>
        <dbReference type="HAMAP-Rule" id="MF_01520"/>
    </source>
</evidence>
<feature type="site" description="Transition state stabilizer" evidence="11">
    <location>
        <position position="296"/>
    </location>
</feature>
<comment type="similarity">
    <text evidence="4 12">Belongs to the IspF family.</text>
</comment>
<dbReference type="EC" id="4.6.1.12" evidence="11"/>
<sequence length="424" mass="45215">MSDFAPTSASPTVAAIIVAAGYGQRMTAPDKPQSENIPKQFRQLGGKPVICWSLDAFAQHENITRIILVVGQGQEAHALAIINQHHSKHSEMVTIVKGGASRMQSVRNGMATLSDAGFDGLVAIHDAARPLLQQGTLDALIGKLAISSAKDVAGVIPVLSVSDSLKQVKDNLITDVIDRDKASAAQTPQLFHFQQIAPLYDNLAHENVTDDASIAMSAGLNVATIAGSRSLMKLTYEDDFTFLEHLSRAAGKGQNTGSLMDIRLGNGFDVHKFGDTPGPITLCGIKIDSEFGLTAHSDGDVGLHALCDALFGALADGDIGSHFPPSDDKWKDADSARFLHYAVEKCHNAKATIMHLDLTLICEYPKITPHRDAMRKRIAEITGLDISRIAVKATTSEGLGFTGRREGIAAQATATICYNSAEPS</sequence>
<dbReference type="PANTHER" id="PTHR43181:SF1">
    <property type="entry name" value="2-C-METHYL-D-ERYTHRITOL 2,4-CYCLODIPHOSPHATE SYNTHASE, CHLOROPLASTIC"/>
    <property type="match status" value="1"/>
</dbReference>
<accession>D5BPH4</accession>
<feature type="binding site" evidence="11">
    <location>
        <position position="404"/>
    </location>
    <ligand>
        <name>4-CDP-2-C-methyl-D-erythritol 2-phosphate</name>
        <dbReference type="ChEBI" id="CHEBI:57919"/>
    </ligand>
</feature>
<dbReference type="KEGG" id="apb:SAR116_0213"/>
<evidence type="ECO:0000256" key="7">
    <source>
        <dbReference type="ARBA" id="ARBA00022723"/>
    </source>
</evidence>
<dbReference type="NCBIfam" id="TIGR00151">
    <property type="entry name" value="ispF"/>
    <property type="match status" value="1"/>
</dbReference>
<comment type="pathway">
    <text evidence="3 11">Isoprenoid biosynthesis; isopentenyl diphosphate biosynthesis via DXP pathway; isopentenyl diphosphate from 1-deoxy-D-xylulose 5-phosphate: step 4/6.</text>
</comment>
<keyword evidence="7 11" id="KW-0479">Metal-binding</keyword>
<evidence type="ECO:0000256" key="9">
    <source>
        <dbReference type="ARBA" id="ARBA00023239"/>
    </source>
</evidence>
<evidence type="ECO:0000256" key="5">
    <source>
        <dbReference type="ARBA" id="ARBA00022679"/>
    </source>
</evidence>
<dbReference type="Gene3D" id="3.90.550.10">
    <property type="entry name" value="Spore Coat Polysaccharide Biosynthesis Protein SpsA, Chain A"/>
    <property type="match status" value="1"/>
</dbReference>
<dbReference type="eggNOG" id="COG0245">
    <property type="taxonomic scope" value="Bacteria"/>
</dbReference>
<feature type="binding site" evidence="11">
    <location>
        <begin position="318"/>
        <end position="320"/>
    </location>
    <ligand>
        <name>4-CDP-2-C-methyl-D-erythritol 2-phosphate</name>
        <dbReference type="ChEBI" id="CHEBI:57919"/>
    </ligand>
</feature>
<dbReference type="STRING" id="488538.SAR116_0213"/>
<evidence type="ECO:0000256" key="8">
    <source>
        <dbReference type="ARBA" id="ARBA00023229"/>
    </source>
</evidence>
<feature type="site" description="Transition state stabilizer" evidence="11">
    <location>
        <position position="395"/>
    </location>
</feature>
<dbReference type="HAMAP" id="MF_00107">
    <property type="entry name" value="IspF"/>
    <property type="match status" value="1"/>
</dbReference>
<reference evidence="14 15" key="1">
    <citation type="journal article" date="2010" name="J. Bacteriol.">
        <title>Complete genome sequence of "Candidatus Puniceispirillum marinum" IMCC1322, a representative of the SAR116 clade in the Alphaproteobacteria.</title>
        <authorList>
            <person name="Oh H.M."/>
            <person name="Kwon K.K."/>
            <person name="Kang I."/>
            <person name="Kang S.G."/>
            <person name="Lee J.H."/>
            <person name="Kim S.J."/>
            <person name="Cho J.C."/>
        </authorList>
    </citation>
    <scope>NUCLEOTIDE SEQUENCE [LARGE SCALE GENOMIC DNA]</scope>
    <source>
        <strain evidence="14 15">IMCC1322</strain>
    </source>
</reference>
<feature type="binding site" evidence="11">
    <location>
        <position position="304"/>
    </location>
    <ligand>
        <name>a divalent metal cation</name>
        <dbReference type="ChEBI" id="CHEBI:60240"/>
    </ligand>
</feature>
<dbReference type="SUPFAM" id="SSF69765">
    <property type="entry name" value="IpsF-like"/>
    <property type="match status" value="1"/>
</dbReference>
<name>D5BPH4_PUNMI</name>
<dbReference type="Pfam" id="PF02542">
    <property type="entry name" value="YgbB"/>
    <property type="match status" value="1"/>
</dbReference>
<dbReference type="InterPro" id="IPR029044">
    <property type="entry name" value="Nucleotide-diphossugar_trans"/>
</dbReference>
<evidence type="ECO:0000256" key="2">
    <source>
        <dbReference type="ARBA" id="ARBA00001968"/>
    </source>
</evidence>
<feature type="binding site" evidence="11">
    <location>
        <begin position="296"/>
        <end position="297"/>
    </location>
    <ligand>
        <name>4-CDP-2-C-methyl-D-erythritol 2-phosphate</name>
        <dbReference type="ChEBI" id="CHEBI:57919"/>
    </ligand>
</feature>
<evidence type="ECO:0000256" key="4">
    <source>
        <dbReference type="ARBA" id="ARBA00008480"/>
    </source>
</evidence>
<dbReference type="AlphaFoldDB" id="D5BPH4"/>
<evidence type="ECO:0000256" key="6">
    <source>
        <dbReference type="ARBA" id="ARBA00022695"/>
    </source>
</evidence>
<dbReference type="InterPro" id="IPR026596">
    <property type="entry name" value="IspD/F"/>
</dbReference>
<comment type="catalytic activity">
    <reaction evidence="1 11 12">
        <text>4-CDP-2-C-methyl-D-erythritol 2-phosphate = 2-C-methyl-D-erythritol 2,4-cyclic diphosphate + CMP</text>
        <dbReference type="Rhea" id="RHEA:23864"/>
        <dbReference type="ChEBI" id="CHEBI:57919"/>
        <dbReference type="ChEBI" id="CHEBI:58483"/>
        <dbReference type="ChEBI" id="CHEBI:60377"/>
        <dbReference type="EC" id="4.6.1.12"/>
    </reaction>
</comment>
<dbReference type="PROSITE" id="PS01350">
    <property type="entry name" value="ISPF"/>
    <property type="match status" value="1"/>
</dbReference>
<dbReference type="Proteomes" id="UP000007460">
    <property type="component" value="Chromosome"/>
</dbReference>
<dbReference type="InterPro" id="IPR020555">
    <property type="entry name" value="MECDP_synthase_CS"/>
</dbReference>
<dbReference type="eggNOG" id="COG1211">
    <property type="taxonomic scope" value="Bacteria"/>
</dbReference>
<feature type="binding site" evidence="11">
    <location>
        <position position="401"/>
    </location>
    <ligand>
        <name>4-CDP-2-C-methyl-D-erythritol 2-phosphate</name>
        <dbReference type="ChEBI" id="CHEBI:57919"/>
    </ligand>
</feature>
<gene>
    <name evidence="11" type="primary">ispDF</name>
    <name evidence="14" type="ordered locus">SAR116_0213</name>
</gene>
<feature type="domain" description="2-C-methyl-D-erythritol 2,4-cyclodiphosphate synthase" evidence="13">
    <location>
        <begin position="262"/>
        <end position="416"/>
    </location>
</feature>
<dbReference type="HAMAP" id="MF_01520">
    <property type="entry name" value="IspDF"/>
    <property type="match status" value="1"/>
</dbReference>
<dbReference type="GO" id="GO:0016114">
    <property type="term" value="P:terpenoid biosynthetic process"/>
    <property type="evidence" value="ECO:0007669"/>
    <property type="project" value="InterPro"/>
</dbReference>
<feature type="site" description="Positions MEP for the nucleophilic attack" evidence="11">
    <location>
        <position position="233"/>
    </location>
</feature>
<comment type="similarity">
    <text evidence="11">In the N-terminal section; belongs to the IspD/TarI cytidylyltransferase family. IspD subfamily.</text>
</comment>
<dbReference type="RefSeq" id="WP_013045086.1">
    <property type="nucleotide sequence ID" value="NC_014010.1"/>
</dbReference>
<dbReference type="Gene3D" id="3.30.1330.50">
    <property type="entry name" value="2-C-methyl-D-erythritol 2,4-cyclodiphosphate synthase"/>
    <property type="match status" value="1"/>
</dbReference>
<evidence type="ECO:0000256" key="1">
    <source>
        <dbReference type="ARBA" id="ARBA00000200"/>
    </source>
</evidence>
<feature type="binding site" evidence="11">
    <location>
        <position position="269"/>
    </location>
    <ligand>
        <name>a divalent metal cation</name>
        <dbReference type="ChEBI" id="CHEBI:60240"/>
    </ligand>
</feature>
<dbReference type="CDD" id="cd00554">
    <property type="entry name" value="MECDP_synthase"/>
    <property type="match status" value="1"/>
</dbReference>
<dbReference type="GO" id="GO:0019288">
    <property type="term" value="P:isopentenyl diphosphate biosynthetic process, methylerythritol 4-phosphate pathway"/>
    <property type="evidence" value="ECO:0007669"/>
    <property type="project" value="UniProtKB-UniRule"/>
</dbReference>
<dbReference type="HOGENOM" id="CLU_042800_2_5_5"/>
<feature type="binding site" evidence="11">
    <location>
        <position position="271"/>
    </location>
    <ligand>
        <name>a divalent metal cation</name>
        <dbReference type="ChEBI" id="CHEBI:60240"/>
    </ligand>
</feature>
<keyword evidence="5 11" id="KW-0808">Transferase</keyword>
<dbReference type="SUPFAM" id="SSF53448">
    <property type="entry name" value="Nucleotide-diphospho-sugar transferases"/>
    <property type="match status" value="1"/>
</dbReference>
<feature type="region of interest" description="2-C-methyl-D-erythritol 4-phosphate cytidylyltransferase" evidence="11">
    <location>
        <begin position="1"/>
        <end position="262"/>
    </location>
</feature>
<dbReference type="InterPro" id="IPR036571">
    <property type="entry name" value="MECDP_synthase_sf"/>
</dbReference>
<keyword evidence="6 11" id="KW-0548">Nucleotidyltransferase</keyword>
<keyword evidence="9 11" id="KW-0456">Lyase</keyword>
<evidence type="ECO:0000259" key="13">
    <source>
        <dbReference type="Pfam" id="PF02542"/>
    </source>
</evidence>
<dbReference type="CDD" id="cd02516">
    <property type="entry name" value="CDP-ME_synthetase"/>
    <property type="match status" value="1"/>
</dbReference>
<dbReference type="GO" id="GO:0050518">
    <property type="term" value="F:2-C-methyl-D-erythritol 4-phosphate cytidylyltransferase activity"/>
    <property type="evidence" value="ECO:0007669"/>
    <property type="project" value="UniProtKB-UniRule"/>
</dbReference>
<comment type="similarity">
    <text evidence="11">In the C-terminal section; belongs to the IspF family.</text>
</comment>
<organism evidence="14 15">
    <name type="scientific">Puniceispirillum marinum (strain IMCC1322)</name>
    <dbReference type="NCBI Taxonomy" id="488538"/>
    <lineage>
        <taxon>Bacteria</taxon>
        <taxon>Pseudomonadati</taxon>
        <taxon>Pseudomonadota</taxon>
        <taxon>Alphaproteobacteria</taxon>
        <taxon>Candidatus Puniceispirillales</taxon>
        <taxon>Candidatus Puniceispirillaceae</taxon>
        <taxon>Candidatus Puniceispirillum</taxon>
    </lineage>
</organism>
<dbReference type="InterPro" id="IPR034683">
    <property type="entry name" value="IspD/TarI"/>
</dbReference>
<evidence type="ECO:0000256" key="10">
    <source>
        <dbReference type="ARBA" id="ARBA00023268"/>
    </source>
</evidence>
<protein>
    <recommendedName>
        <fullName evidence="11">Bifunctional enzyme IspD/IspF</fullName>
    </recommendedName>
    <domain>
        <recommendedName>
            <fullName evidence="11">2-C-methyl-D-erythritol 4-phosphate cytidylyltransferase</fullName>
            <ecNumber evidence="11">2.7.7.60</ecNumber>
        </recommendedName>
        <alternativeName>
            <fullName evidence="11">4-diphosphocytidyl-2C-methyl-D-erythritol synthase</fullName>
        </alternativeName>
        <alternativeName>
            <fullName evidence="11">MEP cytidylyltransferase</fullName>
            <shortName evidence="11">MCT</shortName>
        </alternativeName>
    </domain>
    <domain>
        <recommendedName>
            <fullName evidence="11">2-C-methyl-D-erythritol 2,4-cyclodiphosphate synthase</fullName>
            <shortName evidence="11">MECDP-synthase</shortName>
            <shortName evidence="11">MECPP-synthase</shortName>
            <shortName evidence="11">MECPS</shortName>
            <ecNumber evidence="11">4.6.1.12</ecNumber>
        </recommendedName>
    </domain>
</protein>
<dbReference type="UniPathway" id="UPA00056">
    <property type="reaction ID" value="UER00093"/>
</dbReference>
<evidence type="ECO:0000313" key="14">
    <source>
        <dbReference type="EMBL" id="ADE38456.1"/>
    </source>
</evidence>
<feature type="site" description="Transition state stabilizer" evidence="11">
    <location>
        <position position="25"/>
    </location>
</feature>
<dbReference type="EC" id="2.7.7.60" evidence="11"/>
<evidence type="ECO:0000256" key="3">
    <source>
        <dbReference type="ARBA" id="ARBA00004709"/>
    </source>
</evidence>
<keyword evidence="8 11" id="KW-0414">Isoprene biosynthesis</keyword>
<comment type="function">
    <text evidence="11">Bifunctional enzyme that catalyzes the formation of 4-diphosphocytidyl-2-C-methyl-D-erythritol from CTP and 2-C-methyl-D-erythritol 4-phosphate (MEP) (IspD), and catalyzes the conversion of 4-diphosphocytidyl-2-C-methyl-D-erythritol 2-phosphate (CDP-ME2P) to 2-C-methyl-D-erythritol 2,4-cyclodiphosphate (ME-CPP) with a corresponding release of cytidine 5-monophosphate (CMP) (IspF).</text>
</comment>
<dbReference type="PANTHER" id="PTHR43181">
    <property type="entry name" value="2-C-METHYL-D-ERYTHRITOL 2,4-CYCLODIPHOSPHATE SYNTHASE, CHLOROPLASTIC"/>
    <property type="match status" value="1"/>
</dbReference>
<comment type="pathway">
    <text evidence="11">Isoprenoid biosynthesis; isopentenyl diphosphate biosynthesis via DXP pathway; isopentenyl diphosphate from 1-deoxy-D-xylulose 5-phosphate: step 2/6.</text>
</comment>
<feature type="region of interest" description="2-C-methyl-D-erythritol 2,4-cyclodiphosphate synthase" evidence="11">
    <location>
        <begin position="263"/>
        <end position="424"/>
    </location>
</feature>
<keyword evidence="15" id="KW-1185">Reference proteome</keyword>
<dbReference type="Pfam" id="PF01128">
    <property type="entry name" value="IspD"/>
    <property type="match status" value="1"/>
</dbReference>
<feature type="binding site" evidence="11">
    <location>
        <begin position="394"/>
        <end position="397"/>
    </location>
    <ligand>
        <name>4-CDP-2-C-methyl-D-erythritol 2-phosphate</name>
        <dbReference type="ChEBI" id="CHEBI:57919"/>
    </ligand>
</feature>
<evidence type="ECO:0000313" key="15">
    <source>
        <dbReference type="Proteomes" id="UP000007460"/>
    </source>
</evidence>